<dbReference type="PANTHER" id="PTHR19338">
    <property type="entry name" value="TRANSLOCASE OF INNER MITOCHONDRIAL MEMBRANE 13 HOMOLOG"/>
    <property type="match status" value="1"/>
</dbReference>
<evidence type="ECO:0000256" key="3">
    <source>
        <dbReference type="ARBA" id="ARBA00022737"/>
    </source>
</evidence>
<dbReference type="AlphaFoldDB" id="A0A0Q3GMI4"/>
<dbReference type="InParanoid" id="A0A0Q3GMI4"/>
<comment type="similarity">
    <text evidence="1">Belongs to the disease resistance NB-LRR family.</text>
</comment>
<evidence type="ECO:0000256" key="1">
    <source>
        <dbReference type="ARBA" id="ARBA00008894"/>
    </source>
</evidence>
<dbReference type="GO" id="GO:0043531">
    <property type="term" value="F:ADP binding"/>
    <property type="evidence" value="ECO:0007669"/>
    <property type="project" value="InterPro"/>
</dbReference>
<reference evidence="8 9" key="1">
    <citation type="journal article" date="2010" name="Nature">
        <title>Genome sequencing and analysis of the model grass Brachypodium distachyon.</title>
        <authorList>
            <consortium name="International Brachypodium Initiative"/>
        </authorList>
    </citation>
    <scope>NUCLEOTIDE SEQUENCE [LARGE SCALE GENOMIC DNA]</scope>
    <source>
        <strain evidence="8 9">Bd21</strain>
    </source>
</reference>
<dbReference type="InterPro" id="IPR027417">
    <property type="entry name" value="P-loop_NTPase"/>
</dbReference>
<organism evidence="8">
    <name type="scientific">Brachypodium distachyon</name>
    <name type="common">Purple false brome</name>
    <name type="synonym">Trachynia distachya</name>
    <dbReference type="NCBI Taxonomy" id="15368"/>
    <lineage>
        <taxon>Eukaryota</taxon>
        <taxon>Viridiplantae</taxon>
        <taxon>Streptophyta</taxon>
        <taxon>Embryophyta</taxon>
        <taxon>Tracheophyta</taxon>
        <taxon>Spermatophyta</taxon>
        <taxon>Magnoliopsida</taxon>
        <taxon>Liliopsida</taxon>
        <taxon>Poales</taxon>
        <taxon>Poaceae</taxon>
        <taxon>BOP clade</taxon>
        <taxon>Pooideae</taxon>
        <taxon>Stipodae</taxon>
        <taxon>Brachypodieae</taxon>
        <taxon>Brachypodium</taxon>
    </lineage>
</organism>
<evidence type="ECO:0000259" key="7">
    <source>
        <dbReference type="Pfam" id="PF23559"/>
    </source>
</evidence>
<dbReference type="Gene3D" id="1.20.5.4130">
    <property type="match status" value="1"/>
</dbReference>
<dbReference type="InterPro" id="IPR042197">
    <property type="entry name" value="Apaf_helical"/>
</dbReference>
<evidence type="ECO:0008006" key="11">
    <source>
        <dbReference type="Google" id="ProtNLM"/>
    </source>
</evidence>
<dbReference type="EnsemblPlants" id="KQJ81946">
    <property type="protein sequence ID" value="KQJ81946"/>
    <property type="gene ID" value="BRADI_5g03986v3"/>
</dbReference>
<dbReference type="InterPro" id="IPR038005">
    <property type="entry name" value="RX-like_CC"/>
</dbReference>
<evidence type="ECO:0000256" key="5">
    <source>
        <dbReference type="ARBA" id="ARBA00022821"/>
    </source>
</evidence>
<sequence>MEPLLFCPHNHCIAISVGANFQHSLAMEKFLVSASTGAMSSLLGKLGTMLRNEYKLLKNVRGDIEFLKDELEAIRAFLLMMADVEEPDKQAKLRADAVRDLSYDIEDKIDKFMLLEDHEYSSDSDSFRELFCKSMKKIADVKTRHKIAKDVKDIKSQVKEISDRYARYKIEESSRPRHEKVDPRLCAVYKDASDLVGIDGPVDELVKWMSCEKDKSAHQVKVASIVGYGGLGKTALARQRIFDSEEKCPPNLKEASEDILKKCGGLPLAINAISGLLVTGKTKEEWEHVRRSIGFAQGRNSDIDAMNYMLPLNYFDLPLCLRSCLLYLTMFPEDYAIGRQRLIHRWISEGFIYGEEGEDLVELEPTIIIISSSNSWRFQQLQIFQFNLCVREFMFEVGAMPNLCVWIHCKGVRAADVEAVEVAFKSMTEAHPNYPSLDMHRLWANQMLKDDE</sequence>
<keyword evidence="2" id="KW-0433">Leucine-rich repeat</keyword>
<gene>
    <name evidence="8" type="ORF">BRADI_5g03986v3</name>
</gene>
<dbReference type="PANTHER" id="PTHR19338:SF53">
    <property type="entry name" value="RX N-TERMINAL DOMAIN-CONTAINING PROTEIN"/>
    <property type="match status" value="1"/>
</dbReference>
<dbReference type="CDD" id="cd14798">
    <property type="entry name" value="RX-CC_like"/>
    <property type="match status" value="1"/>
</dbReference>
<evidence type="ECO:0000256" key="2">
    <source>
        <dbReference type="ARBA" id="ARBA00022614"/>
    </source>
</evidence>
<name>A0A0Q3GMI4_BRADI</name>
<dbReference type="Proteomes" id="UP000008810">
    <property type="component" value="Chromosome 5"/>
</dbReference>
<accession>A0A0Q3GMI4</accession>
<protein>
    <recommendedName>
        <fullName evidence="11">Rx N-terminal domain-containing protein</fullName>
    </recommendedName>
</protein>
<proteinExistence type="inferred from homology"/>
<dbReference type="EMBL" id="CM000884">
    <property type="protein sequence ID" value="KQJ81946.2"/>
    <property type="molecule type" value="Genomic_DNA"/>
</dbReference>
<evidence type="ECO:0000313" key="8">
    <source>
        <dbReference type="EMBL" id="KQJ81946.2"/>
    </source>
</evidence>
<dbReference type="OrthoDB" id="682754at2759"/>
<dbReference type="GO" id="GO:0098542">
    <property type="term" value="P:defense response to other organism"/>
    <property type="evidence" value="ECO:0000318"/>
    <property type="project" value="GO_Central"/>
</dbReference>
<evidence type="ECO:0000313" key="10">
    <source>
        <dbReference type="Proteomes" id="UP000008810"/>
    </source>
</evidence>
<reference evidence="8" key="2">
    <citation type="submission" date="2017-06" db="EMBL/GenBank/DDBJ databases">
        <title>WGS assembly of Brachypodium distachyon.</title>
        <authorList>
            <consortium name="The International Brachypodium Initiative"/>
            <person name="Lucas S."/>
            <person name="Harmon-Smith M."/>
            <person name="Lail K."/>
            <person name="Tice H."/>
            <person name="Grimwood J."/>
            <person name="Bruce D."/>
            <person name="Barry K."/>
            <person name="Shu S."/>
            <person name="Lindquist E."/>
            <person name="Wang M."/>
            <person name="Pitluck S."/>
            <person name="Vogel J.P."/>
            <person name="Garvin D.F."/>
            <person name="Mockler T.C."/>
            <person name="Schmutz J."/>
            <person name="Rokhsar D."/>
            <person name="Bevan M.W."/>
        </authorList>
    </citation>
    <scope>NUCLEOTIDE SEQUENCE</scope>
    <source>
        <strain evidence="8">Bd21</strain>
    </source>
</reference>
<keyword evidence="5" id="KW-0611">Plant defense</keyword>
<keyword evidence="4" id="KW-0547">Nucleotide-binding</keyword>
<reference evidence="9" key="3">
    <citation type="submission" date="2018-08" db="UniProtKB">
        <authorList>
            <consortium name="EnsemblPlants"/>
        </authorList>
    </citation>
    <scope>IDENTIFICATION</scope>
    <source>
        <strain evidence="9">cv. Bd21</strain>
    </source>
</reference>
<keyword evidence="3" id="KW-0677">Repeat</keyword>
<evidence type="ECO:0000256" key="4">
    <source>
        <dbReference type="ARBA" id="ARBA00022741"/>
    </source>
</evidence>
<dbReference type="Gene3D" id="1.10.8.430">
    <property type="entry name" value="Helical domain of apoptotic protease-activating factors"/>
    <property type="match status" value="1"/>
</dbReference>
<dbReference type="SUPFAM" id="SSF52540">
    <property type="entry name" value="P-loop containing nucleoside triphosphate hydrolases"/>
    <property type="match status" value="2"/>
</dbReference>
<keyword evidence="10" id="KW-1185">Reference proteome</keyword>
<dbReference type="Pfam" id="PF23559">
    <property type="entry name" value="WHD_DRP"/>
    <property type="match status" value="1"/>
</dbReference>
<evidence type="ECO:0000259" key="6">
    <source>
        <dbReference type="Pfam" id="PF18052"/>
    </source>
</evidence>
<dbReference type="Gramene" id="KQJ81946">
    <property type="protein sequence ID" value="KQJ81946"/>
    <property type="gene ID" value="BRADI_5g03986v3"/>
</dbReference>
<dbReference type="Pfam" id="PF18052">
    <property type="entry name" value="Rx_N"/>
    <property type="match status" value="1"/>
</dbReference>
<feature type="domain" description="Disease resistance protein winged helix" evidence="7">
    <location>
        <begin position="330"/>
        <end position="361"/>
    </location>
</feature>
<evidence type="ECO:0000313" key="9">
    <source>
        <dbReference type="EnsemblPlants" id="KQJ81946"/>
    </source>
</evidence>
<dbReference type="InterPro" id="IPR058922">
    <property type="entry name" value="WHD_DRP"/>
</dbReference>
<dbReference type="InterPro" id="IPR041118">
    <property type="entry name" value="Rx_N"/>
</dbReference>
<dbReference type="STRING" id="15368.A0A0Q3GMI4"/>
<feature type="domain" description="Disease resistance N-terminal" evidence="6">
    <location>
        <begin position="38"/>
        <end position="123"/>
    </location>
</feature>